<dbReference type="EMBL" id="JASPKY010000057">
    <property type="protein sequence ID" value="KAK9744523.1"/>
    <property type="molecule type" value="Genomic_DNA"/>
</dbReference>
<comment type="caution">
    <text evidence="2">The sequence shown here is derived from an EMBL/GenBank/DDBJ whole genome shotgun (WGS) entry which is preliminary data.</text>
</comment>
<reference evidence="2 3" key="1">
    <citation type="journal article" date="2024" name="BMC Genomics">
        <title>De novo assembly and annotation of Popillia japonica's genome with initial clues to its potential as an invasive pest.</title>
        <authorList>
            <person name="Cucini C."/>
            <person name="Boschi S."/>
            <person name="Funari R."/>
            <person name="Cardaioli E."/>
            <person name="Iannotti N."/>
            <person name="Marturano G."/>
            <person name="Paoli F."/>
            <person name="Bruttini M."/>
            <person name="Carapelli A."/>
            <person name="Frati F."/>
            <person name="Nardi F."/>
        </authorList>
    </citation>
    <scope>NUCLEOTIDE SEQUENCE [LARGE SCALE GENOMIC DNA]</scope>
    <source>
        <strain evidence="2">DMR45628</strain>
    </source>
</reference>
<sequence length="77" mass="8942">MGFRSVLAFAPLLYLQDSSFSDTKCTDCCIQQSEENPVLFRLLSSEENKGKPKREILFLRNFLPHSLRYIFGYADFV</sequence>
<feature type="signal peptide" evidence="1">
    <location>
        <begin position="1"/>
        <end position="21"/>
    </location>
</feature>
<evidence type="ECO:0000256" key="1">
    <source>
        <dbReference type="SAM" id="SignalP"/>
    </source>
</evidence>
<dbReference type="Proteomes" id="UP001458880">
    <property type="component" value="Unassembled WGS sequence"/>
</dbReference>
<protein>
    <recommendedName>
        <fullName evidence="4">Secreted protein</fullName>
    </recommendedName>
</protein>
<evidence type="ECO:0008006" key="4">
    <source>
        <dbReference type="Google" id="ProtNLM"/>
    </source>
</evidence>
<proteinExistence type="predicted"/>
<accession>A0AAW1ME86</accession>
<organism evidence="2 3">
    <name type="scientific">Popillia japonica</name>
    <name type="common">Japanese beetle</name>
    <dbReference type="NCBI Taxonomy" id="7064"/>
    <lineage>
        <taxon>Eukaryota</taxon>
        <taxon>Metazoa</taxon>
        <taxon>Ecdysozoa</taxon>
        <taxon>Arthropoda</taxon>
        <taxon>Hexapoda</taxon>
        <taxon>Insecta</taxon>
        <taxon>Pterygota</taxon>
        <taxon>Neoptera</taxon>
        <taxon>Endopterygota</taxon>
        <taxon>Coleoptera</taxon>
        <taxon>Polyphaga</taxon>
        <taxon>Scarabaeiformia</taxon>
        <taxon>Scarabaeidae</taxon>
        <taxon>Rutelinae</taxon>
        <taxon>Popillia</taxon>
    </lineage>
</organism>
<evidence type="ECO:0000313" key="3">
    <source>
        <dbReference type="Proteomes" id="UP001458880"/>
    </source>
</evidence>
<name>A0AAW1ME86_POPJA</name>
<dbReference type="AlphaFoldDB" id="A0AAW1ME86"/>
<keyword evidence="1" id="KW-0732">Signal</keyword>
<keyword evidence="3" id="KW-1185">Reference proteome</keyword>
<feature type="chain" id="PRO_5043553477" description="Secreted protein" evidence="1">
    <location>
        <begin position="22"/>
        <end position="77"/>
    </location>
</feature>
<gene>
    <name evidence="2" type="ORF">QE152_g7746</name>
</gene>
<evidence type="ECO:0000313" key="2">
    <source>
        <dbReference type="EMBL" id="KAK9744523.1"/>
    </source>
</evidence>